<dbReference type="CDD" id="cd07377">
    <property type="entry name" value="WHTH_GntR"/>
    <property type="match status" value="1"/>
</dbReference>
<dbReference type="PANTHER" id="PTHR43537:SF5">
    <property type="entry name" value="UXU OPERON TRANSCRIPTIONAL REGULATOR"/>
    <property type="match status" value="1"/>
</dbReference>
<keyword evidence="2 5" id="KW-0238">DNA-binding</keyword>
<protein>
    <submittedName>
        <fullName evidence="5">DNA-binding FadR family transcriptional regulator</fullName>
    </submittedName>
</protein>
<dbReference type="PRINTS" id="PR00035">
    <property type="entry name" value="HTHGNTR"/>
</dbReference>
<evidence type="ECO:0000256" key="1">
    <source>
        <dbReference type="ARBA" id="ARBA00023015"/>
    </source>
</evidence>
<dbReference type="AlphaFoldDB" id="A0A562NXF7"/>
<dbReference type="SMART" id="SM00895">
    <property type="entry name" value="FCD"/>
    <property type="match status" value="1"/>
</dbReference>
<evidence type="ECO:0000313" key="5">
    <source>
        <dbReference type="EMBL" id="TWI36912.1"/>
    </source>
</evidence>
<dbReference type="RefSeq" id="WP_145396335.1">
    <property type="nucleotide sequence ID" value="NZ_VLKU01000002.1"/>
</dbReference>
<organism evidence="5 6">
    <name type="scientific">Paracoccus sulfuroxidans</name>
    <dbReference type="NCBI Taxonomy" id="384678"/>
    <lineage>
        <taxon>Bacteria</taxon>
        <taxon>Pseudomonadati</taxon>
        <taxon>Pseudomonadota</taxon>
        <taxon>Alphaproteobacteria</taxon>
        <taxon>Rhodobacterales</taxon>
        <taxon>Paracoccaceae</taxon>
        <taxon>Paracoccus</taxon>
    </lineage>
</organism>
<evidence type="ECO:0000313" key="6">
    <source>
        <dbReference type="Proteomes" id="UP000316225"/>
    </source>
</evidence>
<dbReference type="Gene3D" id="1.10.10.10">
    <property type="entry name" value="Winged helix-like DNA-binding domain superfamily/Winged helix DNA-binding domain"/>
    <property type="match status" value="1"/>
</dbReference>
<dbReference type="Pfam" id="PF07729">
    <property type="entry name" value="FCD"/>
    <property type="match status" value="1"/>
</dbReference>
<dbReference type="InterPro" id="IPR036390">
    <property type="entry name" value="WH_DNA-bd_sf"/>
</dbReference>
<proteinExistence type="predicted"/>
<dbReference type="GO" id="GO:0003700">
    <property type="term" value="F:DNA-binding transcription factor activity"/>
    <property type="evidence" value="ECO:0007669"/>
    <property type="project" value="InterPro"/>
</dbReference>
<evidence type="ECO:0000256" key="3">
    <source>
        <dbReference type="ARBA" id="ARBA00023163"/>
    </source>
</evidence>
<dbReference type="InterPro" id="IPR036388">
    <property type="entry name" value="WH-like_DNA-bd_sf"/>
</dbReference>
<dbReference type="OrthoDB" id="284307at2"/>
<sequence>MTTARRASTSEIALALSARIEAGEWRPQDRLPPERDLARELGCSRETIRAALARLQAEGQIWRQQGKGTFVGPGPALVGRDPRQVIDSASIRDLIEARLVYEPALAAAAAERATDQDIRQMAELAGQTGRAPDWREYERLDNAFHQSVAQASGNPLLLAIYLNLVAARGRAQWQRNHDAVFRKARRLEYALAQGRMHLDVVEAIAARDGQGAHTAMARHLAAIRDLVLDQP</sequence>
<dbReference type="SMART" id="SM00345">
    <property type="entry name" value="HTH_GNTR"/>
    <property type="match status" value="1"/>
</dbReference>
<evidence type="ECO:0000259" key="4">
    <source>
        <dbReference type="PROSITE" id="PS50949"/>
    </source>
</evidence>
<dbReference type="InterPro" id="IPR000524">
    <property type="entry name" value="Tscrpt_reg_HTH_GntR"/>
</dbReference>
<dbReference type="InterPro" id="IPR011711">
    <property type="entry name" value="GntR_C"/>
</dbReference>
<evidence type="ECO:0000256" key="2">
    <source>
        <dbReference type="ARBA" id="ARBA00023125"/>
    </source>
</evidence>
<dbReference type="Gene3D" id="1.20.120.530">
    <property type="entry name" value="GntR ligand-binding domain-like"/>
    <property type="match status" value="1"/>
</dbReference>
<dbReference type="PROSITE" id="PS50949">
    <property type="entry name" value="HTH_GNTR"/>
    <property type="match status" value="1"/>
</dbReference>
<dbReference type="PANTHER" id="PTHR43537">
    <property type="entry name" value="TRANSCRIPTIONAL REGULATOR, GNTR FAMILY"/>
    <property type="match status" value="1"/>
</dbReference>
<dbReference type="Pfam" id="PF00392">
    <property type="entry name" value="GntR"/>
    <property type="match status" value="1"/>
</dbReference>
<reference evidence="5 6" key="1">
    <citation type="journal article" date="2015" name="Stand. Genomic Sci.">
        <title>Genomic Encyclopedia of Bacterial and Archaeal Type Strains, Phase III: the genomes of soil and plant-associated and newly described type strains.</title>
        <authorList>
            <person name="Whitman W.B."/>
            <person name="Woyke T."/>
            <person name="Klenk H.P."/>
            <person name="Zhou Y."/>
            <person name="Lilburn T.G."/>
            <person name="Beck B.J."/>
            <person name="De Vos P."/>
            <person name="Vandamme P."/>
            <person name="Eisen J.A."/>
            <person name="Garrity G."/>
            <person name="Hugenholtz P."/>
            <person name="Kyrpides N.C."/>
        </authorList>
    </citation>
    <scope>NUCLEOTIDE SEQUENCE [LARGE SCALE GENOMIC DNA]</scope>
    <source>
        <strain evidence="5 6">CGMCC 1.5364</strain>
    </source>
</reference>
<dbReference type="SUPFAM" id="SSF48008">
    <property type="entry name" value="GntR ligand-binding domain-like"/>
    <property type="match status" value="1"/>
</dbReference>
<dbReference type="GO" id="GO:0003677">
    <property type="term" value="F:DNA binding"/>
    <property type="evidence" value="ECO:0007669"/>
    <property type="project" value="UniProtKB-KW"/>
</dbReference>
<dbReference type="InterPro" id="IPR008920">
    <property type="entry name" value="TF_FadR/GntR_C"/>
</dbReference>
<keyword evidence="1" id="KW-0805">Transcription regulation</keyword>
<accession>A0A562NXF7</accession>
<dbReference type="SUPFAM" id="SSF46785">
    <property type="entry name" value="Winged helix' DNA-binding domain"/>
    <property type="match status" value="1"/>
</dbReference>
<dbReference type="EMBL" id="VLKU01000002">
    <property type="protein sequence ID" value="TWI36912.1"/>
    <property type="molecule type" value="Genomic_DNA"/>
</dbReference>
<dbReference type="Proteomes" id="UP000316225">
    <property type="component" value="Unassembled WGS sequence"/>
</dbReference>
<name>A0A562NXF7_9RHOB</name>
<comment type="caution">
    <text evidence="5">The sequence shown here is derived from an EMBL/GenBank/DDBJ whole genome shotgun (WGS) entry which is preliminary data.</text>
</comment>
<feature type="domain" description="HTH gntR-type" evidence="4">
    <location>
        <begin position="6"/>
        <end position="74"/>
    </location>
</feature>
<keyword evidence="3" id="KW-0804">Transcription</keyword>
<gene>
    <name evidence="5" type="ORF">IQ24_00698</name>
</gene>
<keyword evidence="6" id="KW-1185">Reference proteome</keyword>